<dbReference type="EMBL" id="OA884627">
    <property type="protein sequence ID" value="CAD7281062.1"/>
    <property type="molecule type" value="Genomic_DNA"/>
</dbReference>
<sequence length="106" mass="12093">MRRIHIIDFSSADCNTYHFDKSRTARWFVLEHPPDKDGPVYRDASGRSLKPAEPTFAELNSRADSPTRSYLFGMVEKATAEASKEEKLGKLRALRAQHTLRQQTQG</sequence>
<evidence type="ECO:0000313" key="2">
    <source>
        <dbReference type="Proteomes" id="UP000678499"/>
    </source>
</evidence>
<gene>
    <name evidence="1" type="ORF">NMOB1V02_LOCUS8716</name>
</gene>
<proteinExistence type="predicted"/>
<reference evidence="1" key="1">
    <citation type="submission" date="2020-11" db="EMBL/GenBank/DDBJ databases">
        <authorList>
            <person name="Tran Van P."/>
        </authorList>
    </citation>
    <scope>NUCLEOTIDE SEQUENCE</scope>
</reference>
<protein>
    <submittedName>
        <fullName evidence="1">Uncharacterized protein</fullName>
    </submittedName>
</protein>
<dbReference type="Proteomes" id="UP000678499">
    <property type="component" value="Unassembled WGS sequence"/>
</dbReference>
<dbReference type="AlphaFoldDB" id="A0A7R9GHW7"/>
<keyword evidence="2" id="KW-1185">Reference proteome</keyword>
<name>A0A7R9GHW7_9CRUS</name>
<evidence type="ECO:0000313" key="1">
    <source>
        <dbReference type="EMBL" id="CAD7281062.1"/>
    </source>
</evidence>
<organism evidence="1">
    <name type="scientific">Notodromas monacha</name>
    <dbReference type="NCBI Taxonomy" id="399045"/>
    <lineage>
        <taxon>Eukaryota</taxon>
        <taxon>Metazoa</taxon>
        <taxon>Ecdysozoa</taxon>
        <taxon>Arthropoda</taxon>
        <taxon>Crustacea</taxon>
        <taxon>Oligostraca</taxon>
        <taxon>Ostracoda</taxon>
        <taxon>Podocopa</taxon>
        <taxon>Podocopida</taxon>
        <taxon>Cypridocopina</taxon>
        <taxon>Cypridoidea</taxon>
        <taxon>Cyprididae</taxon>
        <taxon>Notodromas</taxon>
    </lineage>
</organism>
<dbReference type="EMBL" id="CAJPEX010002590">
    <property type="protein sequence ID" value="CAG0921214.1"/>
    <property type="molecule type" value="Genomic_DNA"/>
</dbReference>
<accession>A0A7R9GHW7</accession>